<evidence type="ECO:0000256" key="3">
    <source>
        <dbReference type="ARBA" id="ARBA00022475"/>
    </source>
</evidence>
<evidence type="ECO:0000259" key="9">
    <source>
        <dbReference type="PROSITE" id="PS50928"/>
    </source>
</evidence>
<keyword evidence="7 8" id="KW-0472">Membrane</keyword>
<keyword evidence="5" id="KW-0029">Amino-acid transport</keyword>
<evidence type="ECO:0000256" key="1">
    <source>
        <dbReference type="ARBA" id="ARBA00004651"/>
    </source>
</evidence>
<accession>A0A087DTN2</accession>
<dbReference type="GO" id="GO:0043190">
    <property type="term" value="C:ATP-binding cassette (ABC) transporter complex"/>
    <property type="evidence" value="ECO:0007669"/>
    <property type="project" value="InterPro"/>
</dbReference>
<dbReference type="STRING" id="77635.BISU_2084"/>
<dbReference type="AlphaFoldDB" id="A0A087DTN2"/>
<dbReference type="InterPro" id="IPR010065">
    <property type="entry name" value="AA_ABC_transptr_permease_3TM"/>
</dbReference>
<dbReference type="CDD" id="cd06261">
    <property type="entry name" value="TM_PBP2"/>
    <property type="match status" value="1"/>
</dbReference>
<feature type="transmembrane region" description="Helical" evidence="8">
    <location>
        <begin position="100"/>
        <end position="119"/>
    </location>
</feature>
<protein>
    <submittedName>
        <fullName evidence="10">L-cystine transport system permease protein TcyL</fullName>
    </submittedName>
</protein>
<dbReference type="GO" id="GO:0006865">
    <property type="term" value="P:amino acid transport"/>
    <property type="evidence" value="ECO:0007669"/>
    <property type="project" value="UniProtKB-KW"/>
</dbReference>
<feature type="transmembrane region" description="Helical" evidence="8">
    <location>
        <begin position="204"/>
        <end position="225"/>
    </location>
</feature>
<dbReference type="Gene3D" id="1.10.3720.10">
    <property type="entry name" value="MetI-like"/>
    <property type="match status" value="1"/>
</dbReference>
<keyword evidence="4 8" id="KW-0812">Transmembrane</keyword>
<name>A0A087DTN2_9BIFI</name>
<keyword evidence="11" id="KW-1185">Reference proteome</keyword>
<dbReference type="eggNOG" id="COG0765">
    <property type="taxonomic scope" value="Bacteria"/>
</dbReference>
<dbReference type="RefSeq" id="WP_024463888.1">
    <property type="nucleotide sequence ID" value="NZ_CP062939.1"/>
</dbReference>
<dbReference type="OrthoDB" id="92598at2"/>
<evidence type="ECO:0000256" key="2">
    <source>
        <dbReference type="ARBA" id="ARBA00022448"/>
    </source>
</evidence>
<sequence>MPDIFDASYIWSDIPAILSGLPVTMEIVIVSTIFGWIFGLALALVKMYRPPVLYQLCGIFVSFTRGTPELVQLFLAFYGIPVILQYTNYYWGTGVSINGIPKMLFVLVAFTNITAAYSAESFRATLQGVDKGQMEAALSTGLSKFTAYRKIVIPQALVVAIPSLGSQFVSMLKGTSLAFVVSVVDMTSAGQLAASRTYRFLEMYIALALCYWILSGAFSSLFRWIEQRLKRNERAITDNDAPEWEPVQASVANAAGESPIASAGVAPTAATPKVAAPSFAAPVTAPTVFLSSAAAPSLAARSSAIAASAFAASAITTLAFSTSMLG</sequence>
<feature type="transmembrane region" description="Helical" evidence="8">
    <location>
        <begin position="157"/>
        <end position="184"/>
    </location>
</feature>
<evidence type="ECO:0000256" key="4">
    <source>
        <dbReference type="ARBA" id="ARBA00022692"/>
    </source>
</evidence>
<evidence type="ECO:0000256" key="5">
    <source>
        <dbReference type="ARBA" id="ARBA00022970"/>
    </source>
</evidence>
<dbReference type="PANTHER" id="PTHR30614:SF0">
    <property type="entry name" value="L-CYSTINE TRANSPORT SYSTEM PERMEASE PROTEIN TCYL"/>
    <property type="match status" value="1"/>
</dbReference>
<comment type="similarity">
    <text evidence="8">Belongs to the binding-protein-dependent transport system permease family.</text>
</comment>
<feature type="transmembrane region" description="Helical" evidence="8">
    <location>
        <begin position="27"/>
        <end position="45"/>
    </location>
</feature>
<feature type="transmembrane region" description="Helical" evidence="8">
    <location>
        <begin position="52"/>
        <end position="80"/>
    </location>
</feature>
<proteinExistence type="inferred from homology"/>
<keyword evidence="3" id="KW-1003">Cell membrane</keyword>
<dbReference type="PROSITE" id="PS50928">
    <property type="entry name" value="ABC_TM1"/>
    <property type="match status" value="1"/>
</dbReference>
<reference evidence="10 11" key="1">
    <citation type="submission" date="2014-03" db="EMBL/GenBank/DDBJ databases">
        <title>Genomics of Bifidobacteria.</title>
        <authorList>
            <person name="Ventura M."/>
            <person name="Milani C."/>
            <person name="Lugli G.A."/>
        </authorList>
    </citation>
    <scope>NUCLEOTIDE SEQUENCE [LARGE SCALE GENOMIC DNA]</scope>
    <source>
        <strain evidence="10 11">LMG 11597</strain>
    </source>
</reference>
<dbReference type="GO" id="GO:0022857">
    <property type="term" value="F:transmembrane transporter activity"/>
    <property type="evidence" value="ECO:0007669"/>
    <property type="project" value="InterPro"/>
</dbReference>
<comment type="caution">
    <text evidence="10">The sequence shown here is derived from an EMBL/GenBank/DDBJ whole genome shotgun (WGS) entry which is preliminary data.</text>
</comment>
<keyword evidence="6 8" id="KW-1133">Transmembrane helix</keyword>
<keyword evidence="2 8" id="KW-0813">Transport</keyword>
<dbReference type="Proteomes" id="UP000029055">
    <property type="component" value="Unassembled WGS sequence"/>
</dbReference>
<evidence type="ECO:0000256" key="6">
    <source>
        <dbReference type="ARBA" id="ARBA00022989"/>
    </source>
</evidence>
<dbReference type="SUPFAM" id="SSF161098">
    <property type="entry name" value="MetI-like"/>
    <property type="match status" value="1"/>
</dbReference>
<dbReference type="InterPro" id="IPR000515">
    <property type="entry name" value="MetI-like"/>
</dbReference>
<dbReference type="EMBL" id="JGZR01000016">
    <property type="protein sequence ID" value="KFI98882.1"/>
    <property type="molecule type" value="Genomic_DNA"/>
</dbReference>
<evidence type="ECO:0000256" key="7">
    <source>
        <dbReference type="ARBA" id="ARBA00023136"/>
    </source>
</evidence>
<evidence type="ECO:0000256" key="8">
    <source>
        <dbReference type="RuleBase" id="RU363032"/>
    </source>
</evidence>
<dbReference type="InterPro" id="IPR035906">
    <property type="entry name" value="MetI-like_sf"/>
</dbReference>
<evidence type="ECO:0000313" key="11">
    <source>
        <dbReference type="Proteomes" id="UP000029055"/>
    </source>
</evidence>
<feature type="domain" description="ABC transmembrane type-1" evidence="9">
    <location>
        <begin position="21"/>
        <end position="222"/>
    </location>
</feature>
<dbReference type="Pfam" id="PF00528">
    <property type="entry name" value="BPD_transp_1"/>
    <property type="match status" value="1"/>
</dbReference>
<evidence type="ECO:0000313" key="10">
    <source>
        <dbReference type="EMBL" id="KFI98882.1"/>
    </source>
</evidence>
<dbReference type="InterPro" id="IPR043429">
    <property type="entry name" value="ArtM/GltK/GlnP/TcyL/YhdX-like"/>
</dbReference>
<dbReference type="PANTHER" id="PTHR30614">
    <property type="entry name" value="MEMBRANE COMPONENT OF AMINO ACID ABC TRANSPORTER"/>
    <property type="match status" value="1"/>
</dbReference>
<gene>
    <name evidence="10" type="ORF">BISU_2084</name>
</gene>
<organism evidence="10 11">
    <name type="scientific">Bifidobacterium subtile</name>
    <dbReference type="NCBI Taxonomy" id="77635"/>
    <lineage>
        <taxon>Bacteria</taxon>
        <taxon>Bacillati</taxon>
        <taxon>Actinomycetota</taxon>
        <taxon>Actinomycetes</taxon>
        <taxon>Bifidobacteriales</taxon>
        <taxon>Bifidobacteriaceae</taxon>
        <taxon>Bifidobacterium</taxon>
    </lineage>
</organism>
<comment type="subcellular location">
    <subcellularLocation>
        <location evidence="1 8">Cell membrane</location>
        <topology evidence="1 8">Multi-pass membrane protein</topology>
    </subcellularLocation>
</comment>
<dbReference type="NCBIfam" id="TIGR01726">
    <property type="entry name" value="HEQRo_perm_3TM"/>
    <property type="match status" value="1"/>
</dbReference>